<dbReference type="PROSITE" id="PS50262">
    <property type="entry name" value="G_PROTEIN_RECEP_F1_2"/>
    <property type="match status" value="1"/>
</dbReference>
<comment type="similarity">
    <text evidence="2 10">Belongs to the G-protein coupled receptor 1 family.</text>
</comment>
<reference evidence="12" key="1">
    <citation type="submission" date="2021-02" db="EMBL/GenBank/DDBJ databases">
        <authorList>
            <person name="Bekaert M."/>
        </authorList>
    </citation>
    <scope>NUCLEOTIDE SEQUENCE</scope>
    <source>
        <strain evidence="12">IoA-00</strain>
    </source>
</reference>
<dbReference type="Gene3D" id="1.20.1070.10">
    <property type="entry name" value="Rhodopsin 7-helix transmembrane proteins"/>
    <property type="match status" value="1"/>
</dbReference>
<accession>A0A7R8H4Z9</accession>
<protein>
    <submittedName>
        <fullName evidence="12">DRD1N</fullName>
    </submittedName>
</protein>
<dbReference type="Pfam" id="PF00001">
    <property type="entry name" value="7tm_1"/>
    <property type="match status" value="1"/>
</dbReference>
<sequence>MLNISNLSCVYCLNDNNVPTFKRGYLFAILISFGVATVLGNSLIIVSVLKKRSLHTATNYFITSLAIADFLVGLVVMPFSATYEAMDQRWIFGPDWCDIWHSMDVLASTASILNLCVISLDRYWAITDPMTYPYKMTGKRAAILIVLVWVCSSVISFPAIAWWRLVAENVPPEWKCPFTEDMGYLIFSSTVSFYGPLTIMLGAKVLAATGGPDSTLRIHRGGGGRDNSQKSNNNDVHCTLVNRDKNSISFSKKIMKFSKEKKAAKTLGTVMGVFIICWLPFFITNIISGLCSDCIANPDFIIQVVTWLGWINSGMNPAIYAYCSKDFRSSKRSSQPPKSSPKYLR</sequence>
<dbReference type="GO" id="GO:0071880">
    <property type="term" value="P:adenylate cyclase-activating adrenergic receptor signaling pathway"/>
    <property type="evidence" value="ECO:0007669"/>
    <property type="project" value="TreeGrafter"/>
</dbReference>
<evidence type="ECO:0000256" key="10">
    <source>
        <dbReference type="RuleBase" id="RU000688"/>
    </source>
</evidence>
<dbReference type="PROSITE" id="PS00237">
    <property type="entry name" value="G_PROTEIN_RECEP_F1_1"/>
    <property type="match status" value="1"/>
</dbReference>
<dbReference type="OrthoDB" id="5957871at2759"/>
<keyword evidence="3" id="KW-1003">Cell membrane</keyword>
<feature type="domain" description="G-protein coupled receptors family 1 profile" evidence="11">
    <location>
        <begin position="40"/>
        <end position="320"/>
    </location>
</feature>
<keyword evidence="4 10" id="KW-0812">Transmembrane</keyword>
<name>A0A7R8H4Z9_LEPSM</name>
<evidence type="ECO:0000256" key="1">
    <source>
        <dbReference type="ARBA" id="ARBA00004651"/>
    </source>
</evidence>
<evidence type="ECO:0000313" key="13">
    <source>
        <dbReference type="Proteomes" id="UP000675881"/>
    </source>
</evidence>
<dbReference type="InterPro" id="IPR017452">
    <property type="entry name" value="GPCR_Rhodpsn_7TM"/>
</dbReference>
<evidence type="ECO:0000256" key="3">
    <source>
        <dbReference type="ARBA" id="ARBA00022475"/>
    </source>
</evidence>
<dbReference type="InterPro" id="IPR000276">
    <property type="entry name" value="GPCR_Rhodpsn"/>
</dbReference>
<dbReference type="PANTHER" id="PTHR24248:SF185">
    <property type="entry name" value="DOPAMINE RECEPTOR 2"/>
    <property type="match status" value="1"/>
</dbReference>
<keyword evidence="9 10" id="KW-0807">Transducer</keyword>
<organism evidence="12 13">
    <name type="scientific">Lepeophtheirus salmonis</name>
    <name type="common">Salmon louse</name>
    <name type="synonym">Caligus salmonis</name>
    <dbReference type="NCBI Taxonomy" id="72036"/>
    <lineage>
        <taxon>Eukaryota</taxon>
        <taxon>Metazoa</taxon>
        <taxon>Ecdysozoa</taxon>
        <taxon>Arthropoda</taxon>
        <taxon>Crustacea</taxon>
        <taxon>Multicrustacea</taxon>
        <taxon>Hexanauplia</taxon>
        <taxon>Copepoda</taxon>
        <taxon>Siphonostomatoida</taxon>
        <taxon>Caligidae</taxon>
        <taxon>Lepeophtheirus</taxon>
    </lineage>
</organism>
<dbReference type="SMART" id="SM01381">
    <property type="entry name" value="7TM_GPCR_Srsx"/>
    <property type="match status" value="1"/>
</dbReference>
<dbReference type="GO" id="GO:0005886">
    <property type="term" value="C:plasma membrane"/>
    <property type="evidence" value="ECO:0007669"/>
    <property type="project" value="UniProtKB-SubCell"/>
</dbReference>
<dbReference type="SUPFAM" id="SSF81321">
    <property type="entry name" value="Family A G protein-coupled receptor-like"/>
    <property type="match status" value="1"/>
</dbReference>
<dbReference type="PANTHER" id="PTHR24248">
    <property type="entry name" value="ADRENERGIC RECEPTOR-RELATED G-PROTEIN COUPLED RECEPTOR"/>
    <property type="match status" value="1"/>
</dbReference>
<dbReference type="Proteomes" id="UP000675881">
    <property type="component" value="Chromosome 2"/>
</dbReference>
<evidence type="ECO:0000256" key="9">
    <source>
        <dbReference type="ARBA" id="ARBA00023224"/>
    </source>
</evidence>
<evidence type="ECO:0000313" key="12">
    <source>
        <dbReference type="EMBL" id="CAF2869424.1"/>
    </source>
</evidence>
<keyword evidence="7" id="KW-0472">Membrane</keyword>
<dbReference type="AlphaFoldDB" id="A0A7R8H4Z9"/>
<keyword evidence="6 10" id="KW-0297">G-protein coupled receptor</keyword>
<gene>
    <name evidence="12" type="ORF">LSAA_6262</name>
</gene>
<keyword evidence="8 10" id="KW-0675">Receptor</keyword>
<keyword evidence="13" id="KW-1185">Reference proteome</keyword>
<dbReference type="EMBL" id="HG994581">
    <property type="protein sequence ID" value="CAF2869424.1"/>
    <property type="molecule type" value="Genomic_DNA"/>
</dbReference>
<dbReference type="PRINTS" id="PR00237">
    <property type="entry name" value="GPCRRHODOPSN"/>
</dbReference>
<evidence type="ECO:0000256" key="8">
    <source>
        <dbReference type="ARBA" id="ARBA00023170"/>
    </source>
</evidence>
<comment type="subcellular location">
    <subcellularLocation>
        <location evidence="1">Cell membrane</location>
        <topology evidence="1">Multi-pass membrane protein</topology>
    </subcellularLocation>
</comment>
<dbReference type="GO" id="GO:0004930">
    <property type="term" value="F:G protein-coupled receptor activity"/>
    <property type="evidence" value="ECO:0007669"/>
    <property type="project" value="UniProtKB-KW"/>
</dbReference>
<dbReference type="CDD" id="cd15067">
    <property type="entry name" value="7tmA_Dop1R2-like"/>
    <property type="match status" value="1"/>
</dbReference>
<evidence type="ECO:0000256" key="7">
    <source>
        <dbReference type="ARBA" id="ARBA00023136"/>
    </source>
</evidence>
<evidence type="ECO:0000256" key="4">
    <source>
        <dbReference type="ARBA" id="ARBA00022692"/>
    </source>
</evidence>
<dbReference type="GO" id="GO:0043410">
    <property type="term" value="P:positive regulation of MAPK cascade"/>
    <property type="evidence" value="ECO:0007669"/>
    <property type="project" value="TreeGrafter"/>
</dbReference>
<evidence type="ECO:0000256" key="2">
    <source>
        <dbReference type="ARBA" id="ARBA00010663"/>
    </source>
</evidence>
<evidence type="ECO:0000259" key="11">
    <source>
        <dbReference type="PROSITE" id="PS50262"/>
    </source>
</evidence>
<evidence type="ECO:0000256" key="6">
    <source>
        <dbReference type="ARBA" id="ARBA00023040"/>
    </source>
</evidence>
<evidence type="ECO:0000256" key="5">
    <source>
        <dbReference type="ARBA" id="ARBA00022989"/>
    </source>
</evidence>
<keyword evidence="5" id="KW-1133">Transmembrane helix</keyword>
<proteinExistence type="inferred from homology"/>